<gene>
    <name evidence="1" type="ORF">UFOVP766_24</name>
</gene>
<name>A0A6J5P0H9_9CAUD</name>
<accession>A0A6J5P0H9</accession>
<proteinExistence type="predicted"/>
<sequence length="67" mass="7063">MYATTPANQVATFVNPDLGIASTVTSTKRGFAVTLLDTDAEMIVGTYIYPVAMLAQAINKAKVLANV</sequence>
<organism evidence="1">
    <name type="scientific">uncultured Caudovirales phage</name>
    <dbReference type="NCBI Taxonomy" id="2100421"/>
    <lineage>
        <taxon>Viruses</taxon>
        <taxon>Duplodnaviria</taxon>
        <taxon>Heunggongvirae</taxon>
        <taxon>Uroviricota</taxon>
        <taxon>Caudoviricetes</taxon>
        <taxon>Peduoviridae</taxon>
        <taxon>Maltschvirus</taxon>
        <taxon>Maltschvirus maltsch</taxon>
    </lineage>
</organism>
<evidence type="ECO:0000313" key="1">
    <source>
        <dbReference type="EMBL" id="CAB4161004.1"/>
    </source>
</evidence>
<protein>
    <submittedName>
        <fullName evidence="1">Uncharacterized protein</fullName>
    </submittedName>
</protein>
<dbReference type="EMBL" id="LR796699">
    <property type="protein sequence ID" value="CAB4161004.1"/>
    <property type="molecule type" value="Genomic_DNA"/>
</dbReference>
<reference evidence="1" key="1">
    <citation type="submission" date="2020-04" db="EMBL/GenBank/DDBJ databases">
        <authorList>
            <person name="Chiriac C."/>
            <person name="Salcher M."/>
            <person name="Ghai R."/>
            <person name="Kavagutti S V."/>
        </authorList>
    </citation>
    <scope>NUCLEOTIDE SEQUENCE</scope>
</reference>